<name>A0AAU9KBZ0_9CILI</name>
<keyword evidence="1 3" id="KW-0853">WD repeat</keyword>
<dbReference type="GO" id="GO:0031124">
    <property type="term" value="P:mRNA 3'-end processing"/>
    <property type="evidence" value="ECO:0007669"/>
    <property type="project" value="InterPro"/>
</dbReference>
<feature type="repeat" description="WD" evidence="3">
    <location>
        <begin position="311"/>
        <end position="343"/>
    </location>
</feature>
<feature type="repeat" description="WD" evidence="3">
    <location>
        <begin position="225"/>
        <end position="266"/>
    </location>
</feature>
<feature type="repeat" description="WD" evidence="3">
    <location>
        <begin position="140"/>
        <end position="182"/>
    </location>
</feature>
<feature type="domain" description="Anaphase-promoting complex subunit 4-like WD40" evidence="4">
    <location>
        <begin position="194"/>
        <end position="280"/>
    </location>
</feature>
<dbReference type="PANTHER" id="PTHR22836">
    <property type="entry name" value="WD40 REPEAT PROTEIN"/>
    <property type="match status" value="1"/>
</dbReference>
<protein>
    <recommendedName>
        <fullName evidence="4">Anaphase-promoting complex subunit 4-like WD40 domain-containing protein</fullName>
    </recommendedName>
</protein>
<evidence type="ECO:0000313" key="6">
    <source>
        <dbReference type="Proteomes" id="UP001162131"/>
    </source>
</evidence>
<dbReference type="Gene3D" id="2.130.10.10">
    <property type="entry name" value="YVTN repeat-like/Quinoprotein amine dehydrogenase"/>
    <property type="match status" value="2"/>
</dbReference>
<proteinExistence type="predicted"/>
<accession>A0AAU9KBZ0</accession>
<dbReference type="InterPro" id="IPR045245">
    <property type="entry name" value="Pfs2-like"/>
</dbReference>
<evidence type="ECO:0000256" key="1">
    <source>
        <dbReference type="ARBA" id="ARBA00022574"/>
    </source>
</evidence>
<evidence type="ECO:0000256" key="2">
    <source>
        <dbReference type="ARBA" id="ARBA00022737"/>
    </source>
</evidence>
<dbReference type="Pfam" id="PF00400">
    <property type="entry name" value="WD40"/>
    <property type="match status" value="2"/>
</dbReference>
<comment type="caution">
    <text evidence="5">The sequence shown here is derived from an EMBL/GenBank/DDBJ whole genome shotgun (WGS) entry which is preliminary data.</text>
</comment>
<keyword evidence="6" id="KW-1185">Reference proteome</keyword>
<dbReference type="PROSITE" id="PS50294">
    <property type="entry name" value="WD_REPEATS_REGION"/>
    <property type="match status" value="5"/>
</dbReference>
<dbReference type="AlphaFoldDB" id="A0AAU9KBZ0"/>
<dbReference type="InterPro" id="IPR001680">
    <property type="entry name" value="WD40_rpt"/>
</dbReference>
<dbReference type="PRINTS" id="PR00320">
    <property type="entry name" value="GPROTEINBRPT"/>
</dbReference>
<feature type="repeat" description="WD" evidence="3">
    <location>
        <begin position="267"/>
        <end position="299"/>
    </location>
</feature>
<sequence length="351" mass="40284">MGDDDKKAERRIIEPQPSLVYYLHCRPYINHFHRQLPTFAEDSPQLSICRNLVCSFKNKKPSPVFSVQWTNHGKRAIIGCDSGEFLLWSGINFKYESLIQVHRYGVRAMKWTKNYHFMISGDNNGYIIVSKNNMKTLKEEQGHEEAVRDLSFSPGDGTKFVSCSDDRLGKVWDFATMRIERELAGHGWDVKCTDWHPYKSLIATGSKDSLVKLWDPKTSAELFSVHAGNNAVTRVRWSINGNYLLTGSRDTMVKLYDVRTMREMQVFKRHSKEVSSLAWHPFQPDLFVTGGFDGSLGFWIVGYDEPACFIENAHAGVIRDTAWHPLGHLLATGSKDCFTRFWSRTYTPNIN</sequence>
<keyword evidence="2" id="KW-0677">Repeat</keyword>
<dbReference type="Proteomes" id="UP001162131">
    <property type="component" value="Unassembled WGS sequence"/>
</dbReference>
<evidence type="ECO:0000313" key="5">
    <source>
        <dbReference type="EMBL" id="CAG9336023.1"/>
    </source>
</evidence>
<dbReference type="PANTHER" id="PTHR22836:SF0">
    <property type="entry name" value="PRE-MRNA 3' END PROCESSING PROTEIN WDR33"/>
    <property type="match status" value="1"/>
</dbReference>
<dbReference type="GO" id="GO:0005847">
    <property type="term" value="C:mRNA cleavage and polyadenylation specificity factor complex"/>
    <property type="evidence" value="ECO:0007669"/>
    <property type="project" value="TreeGrafter"/>
</dbReference>
<gene>
    <name evidence="5" type="ORF">BSTOLATCC_MIC65330</name>
</gene>
<dbReference type="Pfam" id="PF12894">
    <property type="entry name" value="ANAPC4_WD40"/>
    <property type="match status" value="1"/>
</dbReference>
<feature type="repeat" description="WD" evidence="3">
    <location>
        <begin position="183"/>
        <end position="224"/>
    </location>
</feature>
<dbReference type="CDD" id="cd00200">
    <property type="entry name" value="WD40"/>
    <property type="match status" value="1"/>
</dbReference>
<evidence type="ECO:0000259" key="4">
    <source>
        <dbReference type="Pfam" id="PF12894"/>
    </source>
</evidence>
<organism evidence="5 6">
    <name type="scientific">Blepharisma stoltei</name>
    <dbReference type="NCBI Taxonomy" id="1481888"/>
    <lineage>
        <taxon>Eukaryota</taxon>
        <taxon>Sar</taxon>
        <taxon>Alveolata</taxon>
        <taxon>Ciliophora</taxon>
        <taxon>Postciliodesmatophora</taxon>
        <taxon>Heterotrichea</taxon>
        <taxon>Heterotrichida</taxon>
        <taxon>Blepharismidae</taxon>
        <taxon>Blepharisma</taxon>
    </lineage>
</organism>
<reference evidence="5" key="1">
    <citation type="submission" date="2021-09" db="EMBL/GenBank/DDBJ databases">
        <authorList>
            <consortium name="AG Swart"/>
            <person name="Singh M."/>
            <person name="Singh A."/>
            <person name="Seah K."/>
            <person name="Emmerich C."/>
        </authorList>
    </citation>
    <scope>NUCLEOTIDE SEQUENCE</scope>
    <source>
        <strain evidence="5">ATCC30299</strain>
    </source>
</reference>
<dbReference type="InterPro" id="IPR015943">
    <property type="entry name" value="WD40/YVTN_repeat-like_dom_sf"/>
</dbReference>
<evidence type="ECO:0000256" key="3">
    <source>
        <dbReference type="PROSITE-ProRule" id="PRU00221"/>
    </source>
</evidence>
<dbReference type="InterPro" id="IPR024977">
    <property type="entry name" value="Apc4-like_WD40_dom"/>
</dbReference>
<dbReference type="SMART" id="SM00320">
    <property type="entry name" value="WD40"/>
    <property type="match status" value="7"/>
</dbReference>
<dbReference type="EMBL" id="CAJZBQ010000063">
    <property type="protein sequence ID" value="CAG9336023.1"/>
    <property type="molecule type" value="Genomic_DNA"/>
</dbReference>
<dbReference type="InterPro" id="IPR020472">
    <property type="entry name" value="WD40_PAC1"/>
</dbReference>
<dbReference type="SUPFAM" id="SSF50978">
    <property type="entry name" value="WD40 repeat-like"/>
    <property type="match status" value="1"/>
</dbReference>
<dbReference type="InterPro" id="IPR036322">
    <property type="entry name" value="WD40_repeat_dom_sf"/>
</dbReference>
<dbReference type="PROSITE" id="PS50082">
    <property type="entry name" value="WD_REPEATS_2"/>
    <property type="match status" value="5"/>
</dbReference>